<dbReference type="EMBL" id="QLII01000001">
    <property type="protein sequence ID" value="RAI75954.1"/>
    <property type="molecule type" value="Genomic_DNA"/>
</dbReference>
<evidence type="ECO:0008006" key="3">
    <source>
        <dbReference type="Google" id="ProtNLM"/>
    </source>
</evidence>
<accession>A0A327NQA3</accession>
<protein>
    <recommendedName>
        <fullName evidence="3">DUF4276 family protein</fullName>
    </recommendedName>
</protein>
<comment type="caution">
    <text evidence="1">The sequence shown here is derived from an EMBL/GenBank/DDBJ whole genome shotgun (WGS) entry which is preliminary data.</text>
</comment>
<keyword evidence="2" id="KW-1185">Reference proteome</keyword>
<sequence>MSKLLRYTLVSEGFAEYQFIPAYMEWAAKQIGDLQVVKNDIQIAITKNPSLSKVLQEAATLCARSFADDRKPCHLFIAGIDLDETDFTDDLEIHGKRMHELKEKMGKVYRQYEERTILYVPIQAIDCWVHYAQHNATANSLESTGKDETKKKVYGVKNPDRQRIEKVVRETAAKADFAKLAKQSRSFADFHKQITAFLEQYSKQQ</sequence>
<evidence type="ECO:0000313" key="2">
    <source>
        <dbReference type="Proteomes" id="UP000249016"/>
    </source>
</evidence>
<proteinExistence type="predicted"/>
<name>A0A327NQA3_9BACT</name>
<dbReference type="RefSeq" id="WP_111344929.1">
    <property type="nucleotide sequence ID" value="NZ_QLII01000001.1"/>
</dbReference>
<gene>
    <name evidence="1" type="ORF">HMF3257_20495</name>
</gene>
<dbReference type="AlphaFoldDB" id="A0A327NQA3"/>
<organism evidence="1 2">
    <name type="scientific">Spirosoma telluris</name>
    <dbReference type="NCBI Taxonomy" id="2183553"/>
    <lineage>
        <taxon>Bacteria</taxon>
        <taxon>Pseudomonadati</taxon>
        <taxon>Bacteroidota</taxon>
        <taxon>Cytophagia</taxon>
        <taxon>Cytophagales</taxon>
        <taxon>Cytophagaceae</taxon>
        <taxon>Spirosoma</taxon>
    </lineage>
</organism>
<reference evidence="1 2" key="1">
    <citation type="submission" date="2018-06" db="EMBL/GenBank/DDBJ databases">
        <title>Spirosoma sp. HMF3257 Genome sequencing and assembly.</title>
        <authorList>
            <person name="Kang H."/>
            <person name="Cha I."/>
            <person name="Kim H."/>
            <person name="Kang J."/>
            <person name="Joh K."/>
        </authorList>
    </citation>
    <scope>NUCLEOTIDE SEQUENCE [LARGE SCALE GENOMIC DNA]</scope>
    <source>
        <strain evidence="1 2">HMF3257</strain>
    </source>
</reference>
<dbReference type="OrthoDB" id="961953at2"/>
<dbReference type="Proteomes" id="UP000249016">
    <property type="component" value="Unassembled WGS sequence"/>
</dbReference>
<evidence type="ECO:0000313" key="1">
    <source>
        <dbReference type="EMBL" id="RAI75954.1"/>
    </source>
</evidence>